<dbReference type="Proteomes" id="UP000887567">
    <property type="component" value="Unplaced"/>
</dbReference>
<dbReference type="KEGG" id="epa:110253890"/>
<name>A0A913Y8P9_EXADI</name>
<proteinExistence type="predicted"/>
<evidence type="ECO:0008006" key="3">
    <source>
        <dbReference type="Google" id="ProtNLM"/>
    </source>
</evidence>
<sequence>MAPTDSWQSECQNVQQYGQDIMEKINERNRIRRSGGNHARVESDIRIMLKTFSRDVNNLKQALLRASSSYHITEREVDSRQNMLDQLITKERQLNSALQQEPVNKDFGRYGMRCWSYCKKMSEY</sequence>
<evidence type="ECO:0000313" key="2">
    <source>
        <dbReference type="Proteomes" id="UP000887567"/>
    </source>
</evidence>
<organism evidence="1 2">
    <name type="scientific">Exaiptasia diaphana</name>
    <name type="common">Tropical sea anemone</name>
    <name type="synonym">Aiptasia pulchella</name>
    <dbReference type="NCBI Taxonomy" id="2652724"/>
    <lineage>
        <taxon>Eukaryota</taxon>
        <taxon>Metazoa</taxon>
        <taxon>Cnidaria</taxon>
        <taxon>Anthozoa</taxon>
        <taxon>Hexacorallia</taxon>
        <taxon>Actiniaria</taxon>
        <taxon>Aiptasiidae</taxon>
        <taxon>Exaiptasia</taxon>
    </lineage>
</organism>
<dbReference type="GeneID" id="110253890"/>
<accession>A0A913Y8P9</accession>
<dbReference type="EnsemblMetazoa" id="XM_021060841.2">
    <property type="protein sequence ID" value="XP_020916500.2"/>
    <property type="gene ID" value="LOC110253890"/>
</dbReference>
<evidence type="ECO:0000313" key="1">
    <source>
        <dbReference type="EnsemblMetazoa" id="XP_020916500.2"/>
    </source>
</evidence>
<dbReference type="RefSeq" id="XP_020916500.2">
    <property type="nucleotide sequence ID" value="XM_021060841.2"/>
</dbReference>
<keyword evidence="2" id="KW-1185">Reference proteome</keyword>
<protein>
    <recommendedName>
        <fullName evidence="3">Syntaxin</fullName>
    </recommendedName>
</protein>
<reference evidence="1" key="1">
    <citation type="submission" date="2022-11" db="UniProtKB">
        <authorList>
            <consortium name="EnsemblMetazoa"/>
        </authorList>
    </citation>
    <scope>IDENTIFICATION</scope>
</reference>
<dbReference type="OrthoDB" id="428895at2759"/>
<dbReference type="OMA" id="CKKMSEY"/>
<dbReference type="AlphaFoldDB" id="A0A913Y8P9"/>